<evidence type="ECO:0000256" key="1">
    <source>
        <dbReference type="SAM" id="Coils"/>
    </source>
</evidence>
<accession>A0A8J3BIH9</accession>
<reference evidence="2" key="1">
    <citation type="journal article" date="2014" name="Int. J. Syst. Evol. Microbiol.">
        <title>Complete genome sequence of Corynebacterium casei LMG S-19264T (=DSM 44701T), isolated from a smear-ripened cheese.</title>
        <authorList>
            <consortium name="US DOE Joint Genome Institute (JGI-PGF)"/>
            <person name="Walter F."/>
            <person name="Albersmeier A."/>
            <person name="Kalinowski J."/>
            <person name="Ruckert C."/>
        </authorList>
    </citation>
    <scope>NUCLEOTIDE SEQUENCE</scope>
    <source>
        <strain evidence="2">JCM 12862</strain>
    </source>
</reference>
<protein>
    <submittedName>
        <fullName evidence="2">Uncharacterized protein</fullName>
    </submittedName>
</protein>
<organism evidence="2 3">
    <name type="scientific">Yeosuana aromativorans</name>
    <dbReference type="NCBI Taxonomy" id="288019"/>
    <lineage>
        <taxon>Bacteria</taxon>
        <taxon>Pseudomonadati</taxon>
        <taxon>Bacteroidota</taxon>
        <taxon>Flavobacteriia</taxon>
        <taxon>Flavobacteriales</taxon>
        <taxon>Flavobacteriaceae</taxon>
        <taxon>Yeosuana</taxon>
    </lineage>
</organism>
<comment type="caution">
    <text evidence="2">The sequence shown here is derived from an EMBL/GenBank/DDBJ whole genome shotgun (WGS) entry which is preliminary data.</text>
</comment>
<keyword evidence="3" id="KW-1185">Reference proteome</keyword>
<name>A0A8J3BIH9_9FLAO</name>
<dbReference type="RefSeq" id="WP_188652364.1">
    <property type="nucleotide sequence ID" value="NZ_BMNR01000004.1"/>
</dbReference>
<dbReference type="Proteomes" id="UP000612329">
    <property type="component" value="Unassembled WGS sequence"/>
</dbReference>
<keyword evidence="1" id="KW-0175">Coiled coil</keyword>
<sequence length="252" mass="29082">MKKQYVFILFFLIFLKFQCQTNCSQADSDIIYAYSDVKTSYEANNISHLKEYAYRSLKAFERAKPKLKDCGCETSYNNAYDAAELLAKVEDAETFEDGRFFVKRARDIAKQCIIELDKCTAAEQVKQPDDNSDDNNNDLAQLQDQQAKLKQQQMELKLKEQEIKLKLAEQKEKELTLQKEQLISQYNTAISSSIKNYNDLLKMCGCNHTMSNPNSNSNTLTSKSIEEIKIYYLNNLKELTTSYLSYLNSCSN</sequence>
<evidence type="ECO:0000313" key="3">
    <source>
        <dbReference type="Proteomes" id="UP000612329"/>
    </source>
</evidence>
<proteinExistence type="predicted"/>
<dbReference type="AlphaFoldDB" id="A0A8J3BIH9"/>
<gene>
    <name evidence="2" type="ORF">GCM10007962_18650</name>
</gene>
<reference evidence="2" key="2">
    <citation type="submission" date="2020-09" db="EMBL/GenBank/DDBJ databases">
        <authorList>
            <person name="Sun Q."/>
            <person name="Ohkuma M."/>
        </authorList>
    </citation>
    <scope>NUCLEOTIDE SEQUENCE</scope>
    <source>
        <strain evidence="2">JCM 12862</strain>
    </source>
</reference>
<evidence type="ECO:0000313" key="2">
    <source>
        <dbReference type="EMBL" id="GGK24698.1"/>
    </source>
</evidence>
<dbReference type="EMBL" id="BMNR01000004">
    <property type="protein sequence ID" value="GGK24698.1"/>
    <property type="molecule type" value="Genomic_DNA"/>
</dbReference>
<feature type="coiled-coil region" evidence="1">
    <location>
        <begin position="132"/>
        <end position="185"/>
    </location>
</feature>